<gene>
    <name evidence="1" type="ORF">BpHYR1_001366</name>
</gene>
<reference evidence="1 2" key="1">
    <citation type="journal article" date="2018" name="Sci. Rep.">
        <title>Genomic signatures of local adaptation to the degree of environmental predictability in rotifers.</title>
        <authorList>
            <person name="Franch-Gras L."/>
            <person name="Hahn C."/>
            <person name="Garcia-Roger E.M."/>
            <person name="Carmona M.J."/>
            <person name="Serra M."/>
            <person name="Gomez A."/>
        </authorList>
    </citation>
    <scope>NUCLEOTIDE SEQUENCE [LARGE SCALE GENOMIC DNA]</scope>
    <source>
        <strain evidence="1">HYR1</strain>
    </source>
</reference>
<dbReference type="EMBL" id="REGN01001231">
    <property type="protein sequence ID" value="RNA36132.1"/>
    <property type="molecule type" value="Genomic_DNA"/>
</dbReference>
<dbReference type="AlphaFoldDB" id="A0A3M7SK77"/>
<name>A0A3M7SK77_BRAPC</name>
<protein>
    <submittedName>
        <fullName evidence="1">Uncharacterized protein</fullName>
    </submittedName>
</protein>
<comment type="caution">
    <text evidence="1">The sequence shown here is derived from an EMBL/GenBank/DDBJ whole genome shotgun (WGS) entry which is preliminary data.</text>
</comment>
<evidence type="ECO:0000313" key="2">
    <source>
        <dbReference type="Proteomes" id="UP000276133"/>
    </source>
</evidence>
<sequence>MSHIIFNFEYRNDSSDKMAYDIYSKREPVGETWYTLIMLSILIEFPVAAHNQYLFGEKHKAFMLSPLSKVYKCLLSFKSHSIA</sequence>
<proteinExistence type="predicted"/>
<dbReference type="OrthoDB" id="10610043at2759"/>
<keyword evidence="2" id="KW-1185">Reference proteome</keyword>
<organism evidence="1 2">
    <name type="scientific">Brachionus plicatilis</name>
    <name type="common">Marine rotifer</name>
    <name type="synonym">Brachionus muelleri</name>
    <dbReference type="NCBI Taxonomy" id="10195"/>
    <lineage>
        <taxon>Eukaryota</taxon>
        <taxon>Metazoa</taxon>
        <taxon>Spiralia</taxon>
        <taxon>Gnathifera</taxon>
        <taxon>Rotifera</taxon>
        <taxon>Eurotatoria</taxon>
        <taxon>Monogononta</taxon>
        <taxon>Pseudotrocha</taxon>
        <taxon>Ploima</taxon>
        <taxon>Brachionidae</taxon>
        <taxon>Brachionus</taxon>
    </lineage>
</organism>
<dbReference type="Proteomes" id="UP000276133">
    <property type="component" value="Unassembled WGS sequence"/>
</dbReference>
<accession>A0A3M7SK77</accession>
<evidence type="ECO:0000313" key="1">
    <source>
        <dbReference type="EMBL" id="RNA36132.1"/>
    </source>
</evidence>